<evidence type="ECO:0000256" key="3">
    <source>
        <dbReference type="SAM" id="MobiDB-lite"/>
    </source>
</evidence>
<organism evidence="5 6">
    <name type="scientific">Piscinibacter gummiphilus</name>
    <dbReference type="NCBI Taxonomy" id="946333"/>
    <lineage>
        <taxon>Bacteria</taxon>
        <taxon>Pseudomonadati</taxon>
        <taxon>Pseudomonadota</taxon>
        <taxon>Betaproteobacteria</taxon>
        <taxon>Burkholderiales</taxon>
        <taxon>Sphaerotilaceae</taxon>
        <taxon>Piscinibacter</taxon>
    </lineage>
</organism>
<dbReference type="Pfam" id="PF14559">
    <property type="entry name" value="TPR_19"/>
    <property type="match status" value="1"/>
</dbReference>
<dbReference type="Gene3D" id="3.40.50.2300">
    <property type="match status" value="1"/>
</dbReference>
<dbReference type="InterPro" id="IPR011006">
    <property type="entry name" value="CheY-like_superfamily"/>
</dbReference>
<dbReference type="PROSITE" id="PS50005">
    <property type="entry name" value="TPR"/>
    <property type="match status" value="1"/>
</dbReference>
<feature type="compositionally biased region" description="Acidic residues" evidence="3">
    <location>
        <begin position="551"/>
        <end position="562"/>
    </location>
</feature>
<evidence type="ECO:0000259" key="4">
    <source>
        <dbReference type="PROSITE" id="PS50110"/>
    </source>
</evidence>
<name>A0ABZ0D5C2_9BURK</name>
<accession>A0ABZ0D5C2</accession>
<protein>
    <submittedName>
        <fullName evidence="5">Tetratricopeptide repeat protein</fullName>
    </submittedName>
</protein>
<dbReference type="InterPro" id="IPR001789">
    <property type="entry name" value="Sig_transdc_resp-reg_receiver"/>
</dbReference>
<dbReference type="PROSITE" id="PS50110">
    <property type="entry name" value="RESPONSE_REGULATORY"/>
    <property type="match status" value="1"/>
</dbReference>
<dbReference type="RefSeq" id="WP_316703614.1">
    <property type="nucleotide sequence ID" value="NZ_CP136336.1"/>
</dbReference>
<feature type="repeat" description="TPR" evidence="2">
    <location>
        <begin position="238"/>
        <end position="271"/>
    </location>
</feature>
<evidence type="ECO:0000256" key="1">
    <source>
        <dbReference type="PROSITE-ProRule" id="PRU00169"/>
    </source>
</evidence>
<dbReference type="InterPro" id="IPR019734">
    <property type="entry name" value="TPR_rpt"/>
</dbReference>
<reference evidence="5 6" key="1">
    <citation type="submission" date="2023-10" db="EMBL/GenBank/DDBJ databases">
        <title>Bacteria for the degradation of biodegradable plastic PBAT(Polybutylene adipate terephthalate).</title>
        <authorList>
            <person name="Weon H.-Y."/>
            <person name="Yeon J."/>
        </authorList>
    </citation>
    <scope>NUCLEOTIDE SEQUENCE [LARGE SCALE GENOMIC DNA]</scope>
    <source>
        <strain evidence="5 6">SBD 7-3</strain>
    </source>
</reference>
<evidence type="ECO:0000313" key="6">
    <source>
        <dbReference type="Proteomes" id="UP001303946"/>
    </source>
</evidence>
<dbReference type="SUPFAM" id="SSF48452">
    <property type="entry name" value="TPR-like"/>
    <property type="match status" value="1"/>
</dbReference>
<proteinExistence type="predicted"/>
<gene>
    <name evidence="5" type="ORF">RXV79_11845</name>
</gene>
<dbReference type="SUPFAM" id="SSF52172">
    <property type="entry name" value="CheY-like"/>
    <property type="match status" value="1"/>
</dbReference>
<evidence type="ECO:0000313" key="5">
    <source>
        <dbReference type="EMBL" id="WOB10721.1"/>
    </source>
</evidence>
<dbReference type="Gene3D" id="1.25.40.10">
    <property type="entry name" value="Tetratricopeptide repeat domain"/>
    <property type="match status" value="1"/>
</dbReference>
<comment type="caution">
    <text evidence="1">Lacks conserved residue(s) required for the propagation of feature annotation.</text>
</comment>
<feature type="region of interest" description="Disordered" evidence="3">
    <location>
        <begin position="533"/>
        <end position="562"/>
    </location>
</feature>
<dbReference type="Proteomes" id="UP001303946">
    <property type="component" value="Chromosome"/>
</dbReference>
<keyword evidence="6" id="KW-1185">Reference proteome</keyword>
<feature type="domain" description="Response regulatory" evidence="4">
    <location>
        <begin position="12"/>
        <end position="134"/>
    </location>
</feature>
<keyword evidence="2" id="KW-0802">TPR repeat</keyword>
<evidence type="ECO:0000256" key="2">
    <source>
        <dbReference type="PROSITE-ProRule" id="PRU00339"/>
    </source>
</evidence>
<dbReference type="Pfam" id="PF00072">
    <property type="entry name" value="Response_reg"/>
    <property type="match status" value="1"/>
</dbReference>
<dbReference type="InterPro" id="IPR011990">
    <property type="entry name" value="TPR-like_helical_dom_sf"/>
</dbReference>
<dbReference type="EMBL" id="CP136336">
    <property type="protein sequence ID" value="WOB10721.1"/>
    <property type="molecule type" value="Genomic_DNA"/>
</dbReference>
<dbReference type="SMART" id="SM00448">
    <property type="entry name" value="REC"/>
    <property type="match status" value="1"/>
</dbReference>
<sequence>MQLLDRDIADCKALVVDGNPTSRSILSAQLREFGVGTVVQCGRIKDARKQLEARPFDVVLCEHRFDAEDPNYTAQHLLDDLRRAQLLPFSTVFIIVTGEASYTMVADAAESALDSYLLKPHTATSLGERLTQARKRKKTLADIFTAIEQADYQHATRLCLQRFASRSVYWLYAARIGSELLLRQGMHDEAKKLCEAVLETGALPWARLGIARAQIDANQPTQAMRTLETLIGDHPSHVDAYDVMGRVQVEQGNLNEALDTFRKASSLTPSSIARLQKHGMLAFFMGDRDEAAKMLDRAATLGISSKMFDFQSLVLLAFSRFQQRDSKGLQRCIDNLQHALERAPNSKRLQRFASIASALNLMLQKQVAAVVAEVRSLFSKLDEPNLDVEAGCNLLALLAQLSAGEIQLDGSEGWVDTLGLRFASSKGLTELLAGAAAVHPPFAERVRAAHLRISEMAEQAVTHTVQGNHRTAVQALLAHAERTYNAKLIDMARMTLQRHGARIDDAASLSERADALRDLYAVGVSAAMLGQAGGRQPGALNLRDVRPAEPAADETPPEAEAA</sequence>